<feature type="non-terminal residue" evidence="2">
    <location>
        <position position="102"/>
    </location>
</feature>
<dbReference type="EMBL" id="LXQA010121334">
    <property type="protein sequence ID" value="MCI20726.1"/>
    <property type="molecule type" value="Genomic_DNA"/>
</dbReference>
<feature type="non-terminal residue" evidence="2">
    <location>
        <position position="1"/>
    </location>
</feature>
<feature type="domain" description="PUB2-4-like N-terminal" evidence="1">
    <location>
        <begin position="11"/>
        <end position="102"/>
    </location>
</feature>
<evidence type="ECO:0000313" key="2">
    <source>
        <dbReference type="EMBL" id="MCI20726.1"/>
    </source>
</evidence>
<accession>A0A392QAZ8</accession>
<dbReference type="AlphaFoldDB" id="A0A392QAZ8"/>
<organism evidence="2 3">
    <name type="scientific">Trifolium medium</name>
    <dbReference type="NCBI Taxonomy" id="97028"/>
    <lineage>
        <taxon>Eukaryota</taxon>
        <taxon>Viridiplantae</taxon>
        <taxon>Streptophyta</taxon>
        <taxon>Embryophyta</taxon>
        <taxon>Tracheophyta</taxon>
        <taxon>Spermatophyta</taxon>
        <taxon>Magnoliopsida</taxon>
        <taxon>eudicotyledons</taxon>
        <taxon>Gunneridae</taxon>
        <taxon>Pentapetalae</taxon>
        <taxon>rosids</taxon>
        <taxon>fabids</taxon>
        <taxon>Fabales</taxon>
        <taxon>Fabaceae</taxon>
        <taxon>Papilionoideae</taxon>
        <taxon>50 kb inversion clade</taxon>
        <taxon>NPAAA clade</taxon>
        <taxon>Hologalegina</taxon>
        <taxon>IRL clade</taxon>
        <taxon>Trifolieae</taxon>
        <taxon>Trifolium</taxon>
    </lineage>
</organism>
<dbReference type="InterPro" id="IPR057314">
    <property type="entry name" value="PUB2-4-like_N"/>
</dbReference>
<proteinExistence type="predicted"/>
<evidence type="ECO:0000259" key="1">
    <source>
        <dbReference type="Pfam" id="PF25240"/>
    </source>
</evidence>
<name>A0A392QAZ8_9FABA</name>
<dbReference type="Proteomes" id="UP000265520">
    <property type="component" value="Unassembled WGS sequence"/>
</dbReference>
<dbReference type="Pfam" id="PF25240">
    <property type="entry name" value="PUB2_N"/>
    <property type="match status" value="1"/>
</dbReference>
<evidence type="ECO:0000313" key="3">
    <source>
        <dbReference type="Proteomes" id="UP000265520"/>
    </source>
</evidence>
<comment type="caution">
    <text evidence="2">The sequence shown here is derived from an EMBL/GenBank/DDBJ whole genome shotgun (WGS) entry which is preliminary data.</text>
</comment>
<reference evidence="2 3" key="1">
    <citation type="journal article" date="2018" name="Front. Plant Sci.">
        <title>Red Clover (Trifolium pratense) and Zigzag Clover (T. medium) - A Picture of Genomic Similarities and Differences.</title>
        <authorList>
            <person name="Dluhosova J."/>
            <person name="Istvanek J."/>
            <person name="Nedelnik J."/>
            <person name="Repkova J."/>
        </authorList>
    </citation>
    <scope>NUCLEOTIDE SEQUENCE [LARGE SCALE GENOMIC DNA]</scope>
    <source>
        <strain evidence="3">cv. 10/8</strain>
        <tissue evidence="2">Leaf</tissue>
    </source>
</reference>
<sequence>YSYFLDAGVMEISLLKMLVDSISSFLHLSFSGNMNSEPVSKYYQKAEEVLKLLKPIIDAFANSELASDEVLSKTSEELGHAVDELKEHVENWHLLSSKVYFV</sequence>
<keyword evidence="3" id="KW-1185">Reference proteome</keyword>
<protein>
    <submittedName>
        <fullName evidence="2">U-box domain-containing protein 4-like</fullName>
    </submittedName>
</protein>